<dbReference type="Proteomes" id="UP000477680">
    <property type="component" value="Chromosome"/>
</dbReference>
<feature type="domain" description="NADP-dependent oxidoreductase" evidence="1">
    <location>
        <begin position="18"/>
        <end position="323"/>
    </location>
</feature>
<evidence type="ECO:0000313" key="2">
    <source>
        <dbReference type="EMBL" id="QIB65553.1"/>
    </source>
</evidence>
<protein>
    <submittedName>
        <fullName evidence="2">Aldo/keto reductase</fullName>
    </submittedName>
</protein>
<dbReference type="PANTHER" id="PTHR43147:SF2">
    <property type="entry name" value="NADP-DEPENDENT OXIDOREDUCTASE DOMAIN-CONTAINING PROTEIN"/>
    <property type="match status" value="1"/>
</dbReference>
<dbReference type="Pfam" id="PF00248">
    <property type="entry name" value="Aldo_ket_red"/>
    <property type="match status" value="1"/>
</dbReference>
<organism evidence="2 3">
    <name type="scientific">Kineobactrum salinum</name>
    <dbReference type="NCBI Taxonomy" id="2708301"/>
    <lineage>
        <taxon>Bacteria</taxon>
        <taxon>Pseudomonadati</taxon>
        <taxon>Pseudomonadota</taxon>
        <taxon>Gammaproteobacteria</taxon>
        <taxon>Cellvibrionales</taxon>
        <taxon>Halieaceae</taxon>
        <taxon>Kineobactrum</taxon>
    </lineage>
</organism>
<dbReference type="RefSeq" id="WP_163494848.1">
    <property type="nucleotide sequence ID" value="NZ_CP048711.1"/>
</dbReference>
<dbReference type="PANTHER" id="PTHR43147">
    <property type="entry name" value="PROTEIN TAS"/>
    <property type="match status" value="1"/>
</dbReference>
<reference evidence="2 3" key="1">
    <citation type="submission" date="2020-02" db="EMBL/GenBank/DDBJ databases">
        <title>Genome sequencing for Kineobactrum sp. M2.</title>
        <authorList>
            <person name="Park S.-J."/>
        </authorList>
    </citation>
    <scope>NUCLEOTIDE SEQUENCE [LARGE SCALE GENOMIC DNA]</scope>
    <source>
        <strain evidence="2 3">M2</strain>
    </source>
</reference>
<proteinExistence type="predicted"/>
<accession>A0A6C0U192</accession>
<gene>
    <name evidence="2" type="ORF">G3T16_09200</name>
</gene>
<name>A0A6C0U192_9GAMM</name>
<dbReference type="KEGG" id="kim:G3T16_09200"/>
<dbReference type="InterPro" id="IPR036812">
    <property type="entry name" value="NAD(P)_OxRdtase_dom_sf"/>
</dbReference>
<evidence type="ECO:0000259" key="1">
    <source>
        <dbReference type="Pfam" id="PF00248"/>
    </source>
</evidence>
<dbReference type="Gene3D" id="3.20.20.100">
    <property type="entry name" value="NADP-dependent oxidoreductase domain"/>
    <property type="match status" value="1"/>
</dbReference>
<evidence type="ECO:0000313" key="3">
    <source>
        <dbReference type="Proteomes" id="UP000477680"/>
    </source>
</evidence>
<dbReference type="EMBL" id="CP048711">
    <property type="protein sequence ID" value="QIB65553.1"/>
    <property type="molecule type" value="Genomic_DNA"/>
</dbReference>
<keyword evidence="3" id="KW-1185">Reference proteome</keyword>
<dbReference type="AlphaFoldDB" id="A0A6C0U192"/>
<dbReference type="CDD" id="cd19101">
    <property type="entry name" value="AKR_unchar"/>
    <property type="match status" value="1"/>
</dbReference>
<dbReference type="SUPFAM" id="SSF51430">
    <property type="entry name" value="NAD(P)-linked oxidoreductase"/>
    <property type="match status" value="1"/>
</dbReference>
<sequence>MTVERFTIRPDFDLVRIPKGNWQLADDHSGRQFDQTEVNEHLTMYVEAGIDTFVCGDIYAGVEERLGRFRDYYRDLRGAAAASKIKVLTTYVPYFLEKEKLRNHSKADVERVVDRSLKRLRQERLDLVQMHWWDYSIPGSVDMALWLQELQCAGKIHHIGATNFDVPHMREFFDAGVDVVSLTCQYSLLDSRPLNGMIELCREHDCYLLCYGVLGGGLISERWLGVPDPGGPYLENVSLDKYYRIIQDMGGWELFQELLSVLKSIADKHRVSIANVASRYMLDQDQVATINIGARDASHLEDNLRVFGFALDADDMAKLQTVLEKRTGPKGDVYGIDRDECRDELEEVKTEYYDVEDGQLIKKTRDPVLLTGDAAYGHHLHQH</sequence>
<dbReference type="InterPro" id="IPR023210">
    <property type="entry name" value="NADP_OxRdtase_dom"/>
</dbReference>